<evidence type="ECO:0000256" key="1">
    <source>
        <dbReference type="ARBA" id="ARBA00004635"/>
    </source>
</evidence>
<accession>A0ABU5CEI1</accession>
<dbReference type="InterPro" id="IPR004872">
    <property type="entry name" value="Lipoprotein_NlpA"/>
</dbReference>
<evidence type="ECO:0000256" key="4">
    <source>
        <dbReference type="ARBA" id="ARBA00023139"/>
    </source>
</evidence>
<evidence type="ECO:0000313" key="8">
    <source>
        <dbReference type="Proteomes" id="UP001228376"/>
    </source>
</evidence>
<protein>
    <recommendedName>
        <fullName evidence="6">Lipoprotein</fullName>
    </recommendedName>
</protein>
<dbReference type="SUPFAM" id="SSF53850">
    <property type="entry name" value="Periplasmic binding protein-like II"/>
    <property type="match status" value="1"/>
</dbReference>
<dbReference type="Pfam" id="PF03180">
    <property type="entry name" value="Lipoprotein_9"/>
    <property type="match status" value="1"/>
</dbReference>
<evidence type="ECO:0000256" key="3">
    <source>
        <dbReference type="ARBA" id="ARBA00023136"/>
    </source>
</evidence>
<dbReference type="PIRSF" id="PIRSF002854">
    <property type="entry name" value="MetQ"/>
    <property type="match status" value="1"/>
</dbReference>
<keyword evidence="8" id="KW-1185">Reference proteome</keyword>
<dbReference type="RefSeq" id="WP_320384155.1">
    <property type="nucleotide sequence ID" value="NZ_JAROCA020000001.1"/>
</dbReference>
<dbReference type="EMBL" id="JAROCA020000001">
    <property type="protein sequence ID" value="MDY0404234.1"/>
    <property type="molecule type" value="Genomic_DNA"/>
</dbReference>
<evidence type="ECO:0000256" key="6">
    <source>
        <dbReference type="PIRNR" id="PIRNR002854"/>
    </source>
</evidence>
<dbReference type="Gene3D" id="3.40.190.10">
    <property type="entry name" value="Periplasmic binding protein-like II"/>
    <property type="match status" value="2"/>
</dbReference>
<keyword evidence="5 6" id="KW-0449">Lipoprotein</keyword>
<gene>
    <name evidence="7" type="ORF">P5G51_001345</name>
</gene>
<name>A0ABU5CEI1_9BACI</name>
<evidence type="ECO:0000313" key="7">
    <source>
        <dbReference type="EMBL" id="MDY0404234.1"/>
    </source>
</evidence>
<evidence type="ECO:0000256" key="5">
    <source>
        <dbReference type="ARBA" id="ARBA00023288"/>
    </source>
</evidence>
<dbReference type="PANTHER" id="PTHR30429:SF3">
    <property type="entry name" value="LIPOPROTEIN"/>
    <property type="match status" value="1"/>
</dbReference>
<proteinExistence type="inferred from homology"/>
<dbReference type="Proteomes" id="UP001228376">
    <property type="component" value="Unassembled WGS sequence"/>
</dbReference>
<dbReference type="PANTHER" id="PTHR30429">
    <property type="entry name" value="D-METHIONINE-BINDING LIPOPROTEIN METQ"/>
    <property type="match status" value="1"/>
</dbReference>
<reference evidence="7 8" key="1">
    <citation type="submission" date="2023-10" db="EMBL/GenBank/DDBJ databases">
        <title>179-bfca-hs.</title>
        <authorList>
            <person name="Miliotis G."/>
            <person name="Sengupta P."/>
            <person name="Hameed A."/>
            <person name="Chuvochina M."/>
            <person name="Mcdonagh F."/>
            <person name="Simpson A.C."/>
            <person name="Singh N.K."/>
            <person name="Rekha P.D."/>
            <person name="Raman K."/>
            <person name="Hugenholtz P."/>
            <person name="Venkateswaran K."/>
        </authorList>
    </citation>
    <scope>NUCLEOTIDE SEQUENCE [LARGE SCALE GENOMIC DNA]</scope>
    <source>
        <strain evidence="7 8">179-BFC-A-HS</strain>
    </source>
</reference>
<sequence>MAVVLSACGDSEAKGNTTVKIGVNGSDGAQWPILKEKAAKEGIDIELVEFEDYTLPNNALAQGDIDLNAFQTVVFLAQYNKESGNDIVPIGSTVFAPLGLYSKKIKDVSEIKKGDQIAIPDDPTNQARALKLLEAAKLIKLDDDFGLFDGTDKIAENPLNLKITPMVAQQTPRSLEDVTAATINNGIAGQAGFNPGKDPIFKESAEDDAAIPYVNLIAARAEDKDNKVYKRIVELYQEKDIQKAINEDTNGGSILQVLPQDKLDDVFNDLKK</sequence>
<evidence type="ECO:0000256" key="2">
    <source>
        <dbReference type="ARBA" id="ARBA00022729"/>
    </source>
</evidence>
<keyword evidence="3" id="KW-0472">Membrane</keyword>
<comment type="subcellular location">
    <subcellularLocation>
        <location evidence="1">Membrane</location>
        <topology evidence="1">Lipid-anchor</topology>
    </subcellularLocation>
</comment>
<comment type="similarity">
    <text evidence="6">Belongs to the nlpA lipoprotein family.</text>
</comment>
<keyword evidence="4" id="KW-0564">Palmitate</keyword>
<comment type="caution">
    <text evidence="7">The sequence shown here is derived from an EMBL/GenBank/DDBJ whole genome shotgun (WGS) entry which is preliminary data.</text>
</comment>
<organism evidence="7 8">
    <name type="scientific">Tigheibacillus jepli</name>
    <dbReference type="NCBI Taxonomy" id="3035914"/>
    <lineage>
        <taxon>Bacteria</taxon>
        <taxon>Bacillati</taxon>
        <taxon>Bacillota</taxon>
        <taxon>Bacilli</taxon>
        <taxon>Bacillales</taxon>
        <taxon>Bacillaceae</taxon>
        <taxon>Tigheibacillus</taxon>
    </lineage>
</organism>
<keyword evidence="2" id="KW-0732">Signal</keyword>